<keyword evidence="2" id="KW-0472">Membrane</keyword>
<dbReference type="EMBL" id="JAIXNE010000002">
    <property type="protein sequence ID" value="MCA6074948.1"/>
    <property type="molecule type" value="Genomic_DNA"/>
</dbReference>
<dbReference type="EMBL" id="JAIXNE010000004">
    <property type="protein sequence ID" value="MCA6077253.1"/>
    <property type="molecule type" value="Genomic_DNA"/>
</dbReference>
<dbReference type="EMBL" id="JAIXNE010000003">
    <property type="protein sequence ID" value="MCA6076125.1"/>
    <property type="molecule type" value="Genomic_DNA"/>
</dbReference>
<feature type="compositionally biased region" description="Polar residues" evidence="1">
    <location>
        <begin position="35"/>
        <end position="45"/>
    </location>
</feature>
<comment type="caution">
    <text evidence="4">The sequence shown here is derived from an EMBL/GenBank/DDBJ whole genome shotgun (WGS) entry which is preliminary data.</text>
</comment>
<keyword evidence="6" id="KW-1185">Reference proteome</keyword>
<evidence type="ECO:0000256" key="1">
    <source>
        <dbReference type="SAM" id="MobiDB-lite"/>
    </source>
</evidence>
<feature type="compositionally biased region" description="Acidic residues" evidence="1">
    <location>
        <begin position="66"/>
        <end position="78"/>
    </location>
</feature>
<dbReference type="RefSeq" id="WP_225698057.1">
    <property type="nucleotide sequence ID" value="NZ_JAIXNE010000002.1"/>
</dbReference>
<accession>A0A9X1HQL4</accession>
<feature type="region of interest" description="Disordered" evidence="1">
    <location>
        <begin position="24"/>
        <end position="102"/>
    </location>
</feature>
<evidence type="ECO:0000313" key="5">
    <source>
        <dbReference type="EMBL" id="MCA6077253.1"/>
    </source>
</evidence>
<evidence type="ECO:0000256" key="2">
    <source>
        <dbReference type="SAM" id="Phobius"/>
    </source>
</evidence>
<feature type="compositionally biased region" description="Basic and acidic residues" evidence="1">
    <location>
        <begin position="79"/>
        <end position="102"/>
    </location>
</feature>
<evidence type="ECO:0000313" key="3">
    <source>
        <dbReference type="EMBL" id="MCA6074948.1"/>
    </source>
</evidence>
<name>A0A9X1HQL4_9BACT</name>
<evidence type="ECO:0000313" key="4">
    <source>
        <dbReference type="EMBL" id="MCA6076125.1"/>
    </source>
</evidence>
<proteinExistence type="predicted"/>
<evidence type="ECO:0000313" key="6">
    <source>
        <dbReference type="Proteomes" id="UP001139409"/>
    </source>
</evidence>
<organism evidence="4 6">
    <name type="scientific">Fulvivirga sedimenti</name>
    <dbReference type="NCBI Taxonomy" id="2879465"/>
    <lineage>
        <taxon>Bacteria</taxon>
        <taxon>Pseudomonadati</taxon>
        <taxon>Bacteroidota</taxon>
        <taxon>Cytophagia</taxon>
        <taxon>Cytophagales</taxon>
        <taxon>Fulvivirgaceae</taxon>
        <taxon>Fulvivirga</taxon>
    </lineage>
</organism>
<keyword evidence="2" id="KW-1133">Transmembrane helix</keyword>
<sequence>MDREIIIYIIFLVIALLGRLMGGKKGQKKPAASGGQPSRRPQQPVKSFEELLQEFTSGREPSPEPTFDDEWEEDELVDEREVRRAGRPLQRETENPFTFERQDKLRSLDEMVNIEGVKTKSTVTLQEEEEEEAAMDEPGIREMLKNPEDARKAIILAEILQRKYH</sequence>
<protein>
    <submittedName>
        <fullName evidence="4">Uncharacterized protein</fullName>
    </submittedName>
</protein>
<dbReference type="AlphaFoldDB" id="A0A9X1HQL4"/>
<reference evidence="4" key="1">
    <citation type="submission" date="2021-09" db="EMBL/GenBank/DDBJ databases">
        <title>Fulvivirga sp. isolated from coastal sediment.</title>
        <authorList>
            <person name="Yu H."/>
        </authorList>
    </citation>
    <scope>NUCLEOTIDE SEQUENCE</scope>
    <source>
        <strain evidence="4">1062</strain>
    </source>
</reference>
<keyword evidence="2" id="KW-0812">Transmembrane</keyword>
<dbReference type="Proteomes" id="UP001139409">
    <property type="component" value="Unassembled WGS sequence"/>
</dbReference>
<gene>
    <name evidence="3" type="ORF">LDX50_08710</name>
    <name evidence="4" type="ORF">LDX50_14680</name>
    <name evidence="5" type="ORF">LDX50_20400</name>
</gene>
<feature type="transmembrane region" description="Helical" evidence="2">
    <location>
        <begin position="6"/>
        <end position="22"/>
    </location>
</feature>